<dbReference type="GO" id="GO:0004844">
    <property type="term" value="F:uracil DNA N-glycosylase activity"/>
    <property type="evidence" value="ECO:0007669"/>
    <property type="project" value="UniProtKB-EC"/>
</dbReference>
<feature type="domain" description="Uracil-DNA glycosylase-like" evidence="12">
    <location>
        <begin position="34"/>
        <end position="195"/>
    </location>
</feature>
<evidence type="ECO:0000256" key="2">
    <source>
        <dbReference type="ARBA" id="ARBA00006521"/>
    </source>
</evidence>
<dbReference type="EMBL" id="NHMK01000020">
    <property type="protein sequence ID" value="OWL95014.1"/>
    <property type="molecule type" value="Genomic_DNA"/>
</dbReference>
<keyword evidence="5" id="KW-0004">4Fe-4S</keyword>
<dbReference type="SMART" id="SM00987">
    <property type="entry name" value="UreE_C"/>
    <property type="match status" value="1"/>
</dbReference>
<evidence type="ECO:0000256" key="7">
    <source>
        <dbReference type="ARBA" id="ARBA00022763"/>
    </source>
</evidence>
<evidence type="ECO:0000256" key="3">
    <source>
        <dbReference type="ARBA" id="ARBA00012030"/>
    </source>
</evidence>
<protein>
    <recommendedName>
        <fullName evidence="4">Type-4 uracil-DNA glycosylase</fullName>
        <ecNumber evidence="3">3.2.2.27</ecNumber>
    </recommendedName>
</protein>
<comment type="similarity">
    <text evidence="2">Belongs to the uracil-DNA glycosylase (UDG) superfamily. Type 4 (UDGa) family.</text>
</comment>
<dbReference type="CDD" id="cd10030">
    <property type="entry name" value="UDG-F4_TTUDGA_SPO1dp_like"/>
    <property type="match status" value="1"/>
</dbReference>
<evidence type="ECO:0000256" key="4">
    <source>
        <dbReference type="ARBA" id="ARBA00019403"/>
    </source>
</evidence>
<evidence type="ECO:0000313" key="14">
    <source>
        <dbReference type="Proteomes" id="UP000197208"/>
    </source>
</evidence>
<sequence length="225" mass="24557">MTDPSPPTTLTGLEGRNRACRACHLRPGCTQVVVAEGRADAPLLIVGEGPGAHEDREGRPFVGPGGQLLDRILHAAGIARDEAYLTNVVKCRPPGHRDPLPHEARTCAAHWLEPQLTLLRPRVILAVGHTAATYLLDTRLNMGALRGQWFRYRHDDGQGGTYTAHLMPLLHPAYLLRRDTRAPGGPKSLTWRDIREAAAVLRGLHEPQAFADPAPPDMQGQPGLF</sequence>
<keyword evidence="8" id="KW-0378">Hydrolase</keyword>
<comment type="caution">
    <text evidence="13">The sequence shown here is derived from an EMBL/GenBank/DDBJ whole genome shotgun (WGS) entry which is preliminary data.</text>
</comment>
<dbReference type="GO" id="GO:0051539">
    <property type="term" value="F:4 iron, 4 sulfur cluster binding"/>
    <property type="evidence" value="ECO:0007669"/>
    <property type="project" value="UniProtKB-KW"/>
</dbReference>
<keyword evidence="7" id="KW-0227">DNA damage</keyword>
<evidence type="ECO:0000256" key="5">
    <source>
        <dbReference type="ARBA" id="ARBA00022485"/>
    </source>
</evidence>
<dbReference type="InterPro" id="IPR036895">
    <property type="entry name" value="Uracil-DNA_glycosylase-like_sf"/>
</dbReference>
<gene>
    <name evidence="13" type="ORF">CBQ26_13235</name>
</gene>
<dbReference type="Proteomes" id="UP000197208">
    <property type="component" value="Unassembled WGS sequence"/>
</dbReference>
<evidence type="ECO:0000256" key="10">
    <source>
        <dbReference type="ARBA" id="ARBA00023014"/>
    </source>
</evidence>
<keyword evidence="14" id="KW-1185">Reference proteome</keyword>
<keyword evidence="6" id="KW-0479">Metal-binding</keyword>
<dbReference type="InterPro" id="IPR051536">
    <property type="entry name" value="UDG_Type-4/5"/>
</dbReference>
<dbReference type="SMART" id="SM00986">
    <property type="entry name" value="UDG"/>
    <property type="match status" value="1"/>
</dbReference>
<reference evidence="13 14" key="1">
    <citation type="submission" date="2017-05" db="EMBL/GenBank/DDBJ databases">
        <title>De novo genome assembly of Deniococcus indicus strain DR1.</title>
        <authorList>
            <person name="Chauhan D."/>
            <person name="Yennamalli R.M."/>
            <person name="Priyadarshini R."/>
        </authorList>
    </citation>
    <scope>NUCLEOTIDE SEQUENCE [LARGE SCALE GENOMIC DNA]</scope>
    <source>
        <strain evidence="13 14">DR1</strain>
    </source>
</reference>
<dbReference type="Pfam" id="PF03167">
    <property type="entry name" value="UDG"/>
    <property type="match status" value="1"/>
</dbReference>
<dbReference type="SUPFAM" id="SSF52141">
    <property type="entry name" value="Uracil-DNA glycosylase-like"/>
    <property type="match status" value="1"/>
</dbReference>
<dbReference type="PANTHER" id="PTHR33693">
    <property type="entry name" value="TYPE-5 URACIL-DNA GLYCOSYLASE"/>
    <property type="match status" value="1"/>
</dbReference>
<dbReference type="EC" id="3.2.2.27" evidence="3"/>
<proteinExistence type="inferred from homology"/>
<evidence type="ECO:0000256" key="1">
    <source>
        <dbReference type="ARBA" id="ARBA00001400"/>
    </source>
</evidence>
<evidence type="ECO:0000256" key="8">
    <source>
        <dbReference type="ARBA" id="ARBA00022801"/>
    </source>
</evidence>
<organism evidence="13 14">
    <name type="scientific">Deinococcus indicus</name>
    <dbReference type="NCBI Taxonomy" id="223556"/>
    <lineage>
        <taxon>Bacteria</taxon>
        <taxon>Thermotogati</taxon>
        <taxon>Deinococcota</taxon>
        <taxon>Deinococci</taxon>
        <taxon>Deinococcales</taxon>
        <taxon>Deinococcaceae</taxon>
        <taxon>Deinococcus</taxon>
    </lineage>
</organism>
<dbReference type="PANTHER" id="PTHR33693:SF1">
    <property type="entry name" value="TYPE-4 URACIL-DNA GLYCOSYLASE"/>
    <property type="match status" value="1"/>
</dbReference>
<evidence type="ECO:0000256" key="6">
    <source>
        <dbReference type="ARBA" id="ARBA00022723"/>
    </source>
</evidence>
<keyword evidence="10" id="KW-0411">Iron-sulfur</keyword>
<dbReference type="GO" id="GO:0006281">
    <property type="term" value="P:DNA repair"/>
    <property type="evidence" value="ECO:0007669"/>
    <property type="project" value="UniProtKB-KW"/>
</dbReference>
<dbReference type="AlphaFoldDB" id="A0A246BID5"/>
<evidence type="ECO:0000313" key="13">
    <source>
        <dbReference type="EMBL" id="OWL95014.1"/>
    </source>
</evidence>
<dbReference type="Gene3D" id="3.40.470.10">
    <property type="entry name" value="Uracil-DNA glycosylase-like domain"/>
    <property type="match status" value="1"/>
</dbReference>
<name>A0A246BID5_9DEIO</name>
<dbReference type="NCBIfam" id="TIGR00758">
    <property type="entry name" value="UDG_fam4"/>
    <property type="match status" value="1"/>
</dbReference>
<evidence type="ECO:0000259" key="12">
    <source>
        <dbReference type="SMART" id="SM00986"/>
    </source>
</evidence>
<evidence type="ECO:0000256" key="11">
    <source>
        <dbReference type="ARBA" id="ARBA00023204"/>
    </source>
</evidence>
<evidence type="ECO:0000256" key="9">
    <source>
        <dbReference type="ARBA" id="ARBA00023004"/>
    </source>
</evidence>
<comment type="catalytic activity">
    <reaction evidence="1">
        <text>Hydrolyzes single-stranded DNA or mismatched double-stranded DNA and polynucleotides, releasing free uracil.</text>
        <dbReference type="EC" id="3.2.2.27"/>
    </reaction>
</comment>
<dbReference type="RefSeq" id="WP_229844051.1">
    <property type="nucleotide sequence ID" value="NZ_BNAM01000003.1"/>
</dbReference>
<keyword evidence="11" id="KW-0234">DNA repair</keyword>
<dbReference type="InterPro" id="IPR005273">
    <property type="entry name" value="Ura-DNA_glyco_family4"/>
</dbReference>
<dbReference type="InterPro" id="IPR005122">
    <property type="entry name" value="Uracil-DNA_glycosylase-like"/>
</dbReference>
<dbReference type="GO" id="GO:0046872">
    <property type="term" value="F:metal ion binding"/>
    <property type="evidence" value="ECO:0007669"/>
    <property type="project" value="UniProtKB-KW"/>
</dbReference>
<accession>A0A246BID5</accession>
<keyword evidence="9" id="KW-0408">Iron</keyword>